<dbReference type="AlphaFoldDB" id="X0X8P2"/>
<dbReference type="EMBL" id="BARS01040187">
    <property type="protein sequence ID" value="GAG33003.1"/>
    <property type="molecule type" value="Genomic_DNA"/>
</dbReference>
<comment type="caution">
    <text evidence="2">The sequence shown here is derived from an EMBL/GenBank/DDBJ whole genome shotgun (WGS) entry which is preliminary data.</text>
</comment>
<dbReference type="GO" id="GO:0003677">
    <property type="term" value="F:DNA binding"/>
    <property type="evidence" value="ECO:0007669"/>
    <property type="project" value="InterPro"/>
</dbReference>
<dbReference type="PANTHER" id="PTHR42646:SF2">
    <property type="entry name" value="5'-3' EXONUCLEASE FAMILY PROTEIN"/>
    <property type="match status" value="1"/>
</dbReference>
<dbReference type="InterPro" id="IPR038969">
    <property type="entry name" value="FEN"/>
</dbReference>
<accession>X0X8P2</accession>
<sequence length="225" mass="26770">MSILLVDGSYNAFYRIHATIAWYKFSHPEEKIDDDYNWMENSEFVSKIEKMYFKALEKIIKKHSIDKGNIYFCLDCPRKDIWRMKLMDEYKGTRKNNKNLGNIFQFIYKEIIPKLIMEKKIKKISFNHAEADDIIAVIKKNLRNKNEKQEIIIVANDHDYLQLLDDHTYLYNLKNKLLNDKSSGDSEQDLFLKIVLGDGSDNIKKVFNRCGKKTALKYFNDRELF</sequence>
<name>X0X8P2_9ZZZZ</name>
<dbReference type="PANTHER" id="PTHR42646">
    <property type="entry name" value="FLAP ENDONUCLEASE XNI"/>
    <property type="match status" value="1"/>
</dbReference>
<protein>
    <recommendedName>
        <fullName evidence="1">5'-3' exonuclease alpha-helical arch N-terminal domain-containing protein</fullName>
    </recommendedName>
</protein>
<dbReference type="InterPro" id="IPR020046">
    <property type="entry name" value="5-3_exonucl_a-hlix_arch_N"/>
</dbReference>
<feature type="non-terminal residue" evidence="2">
    <location>
        <position position="225"/>
    </location>
</feature>
<dbReference type="Gene3D" id="3.40.50.1010">
    <property type="entry name" value="5'-nuclease"/>
    <property type="match status" value="1"/>
</dbReference>
<organism evidence="2">
    <name type="scientific">marine sediment metagenome</name>
    <dbReference type="NCBI Taxonomy" id="412755"/>
    <lineage>
        <taxon>unclassified sequences</taxon>
        <taxon>metagenomes</taxon>
        <taxon>ecological metagenomes</taxon>
    </lineage>
</organism>
<dbReference type="InterPro" id="IPR029060">
    <property type="entry name" value="PIN-like_dom_sf"/>
</dbReference>
<reference evidence="2" key="1">
    <citation type="journal article" date="2014" name="Front. Microbiol.">
        <title>High frequency of phylogenetically diverse reductive dehalogenase-homologous genes in deep subseafloor sedimentary metagenomes.</title>
        <authorList>
            <person name="Kawai M."/>
            <person name="Futagami T."/>
            <person name="Toyoda A."/>
            <person name="Takaki Y."/>
            <person name="Nishi S."/>
            <person name="Hori S."/>
            <person name="Arai W."/>
            <person name="Tsubouchi T."/>
            <person name="Morono Y."/>
            <person name="Uchiyama I."/>
            <person name="Ito T."/>
            <person name="Fujiyama A."/>
            <person name="Inagaki F."/>
            <person name="Takami H."/>
        </authorList>
    </citation>
    <scope>NUCLEOTIDE SEQUENCE</scope>
    <source>
        <strain evidence="2">Expedition CK06-06</strain>
    </source>
</reference>
<proteinExistence type="predicted"/>
<evidence type="ECO:0000259" key="1">
    <source>
        <dbReference type="Pfam" id="PF02739"/>
    </source>
</evidence>
<feature type="domain" description="5'-3' exonuclease alpha-helical arch N-terminal" evidence="1">
    <location>
        <begin position="3"/>
        <end position="175"/>
    </location>
</feature>
<gene>
    <name evidence="2" type="ORF">S01H1_61305</name>
</gene>
<dbReference type="GO" id="GO:0017108">
    <property type="term" value="F:5'-flap endonuclease activity"/>
    <property type="evidence" value="ECO:0007669"/>
    <property type="project" value="InterPro"/>
</dbReference>
<dbReference type="GO" id="GO:0033567">
    <property type="term" value="P:DNA replication, Okazaki fragment processing"/>
    <property type="evidence" value="ECO:0007669"/>
    <property type="project" value="InterPro"/>
</dbReference>
<evidence type="ECO:0000313" key="2">
    <source>
        <dbReference type="EMBL" id="GAG33003.1"/>
    </source>
</evidence>
<dbReference type="Pfam" id="PF02739">
    <property type="entry name" value="5_3_exonuc_N"/>
    <property type="match status" value="1"/>
</dbReference>
<dbReference type="SUPFAM" id="SSF88723">
    <property type="entry name" value="PIN domain-like"/>
    <property type="match status" value="1"/>
</dbReference>